<reference evidence="3 4" key="1">
    <citation type="submission" date="2019-02" db="EMBL/GenBank/DDBJ databases">
        <title>Ureibacillus thermophilus.</title>
        <authorList>
            <person name="Sunny J.S."/>
            <person name="Natarajan A."/>
            <person name="Saleena L.M."/>
        </authorList>
    </citation>
    <scope>NUCLEOTIDE SEQUENCE [LARGE SCALE GENOMIC DNA]</scope>
    <source>
        <strain evidence="3 4">LM102</strain>
    </source>
</reference>
<dbReference type="EMBL" id="CP036528">
    <property type="protein sequence ID" value="QBK26416.1"/>
    <property type="molecule type" value="Genomic_DNA"/>
</dbReference>
<feature type="domain" description="DnaA N-terminal" evidence="2">
    <location>
        <begin position="16"/>
        <end position="73"/>
    </location>
</feature>
<accession>A0A4P6UW23</accession>
<gene>
    <name evidence="3" type="ORF">DKZ56_11410</name>
</gene>
<evidence type="ECO:0000259" key="2">
    <source>
        <dbReference type="Pfam" id="PF11638"/>
    </source>
</evidence>
<keyword evidence="4" id="KW-1185">Reference proteome</keyword>
<evidence type="ECO:0000313" key="3">
    <source>
        <dbReference type="EMBL" id="QBK26416.1"/>
    </source>
</evidence>
<dbReference type="Gene3D" id="3.30.300.180">
    <property type="match status" value="1"/>
</dbReference>
<dbReference type="Pfam" id="PF11638">
    <property type="entry name" value="DnaA_N"/>
    <property type="match status" value="1"/>
</dbReference>
<name>A0A4P6UW23_9BACL</name>
<dbReference type="Proteomes" id="UP000291151">
    <property type="component" value="Chromosome"/>
</dbReference>
<evidence type="ECO:0000256" key="1">
    <source>
        <dbReference type="SAM" id="Coils"/>
    </source>
</evidence>
<dbReference type="AlphaFoldDB" id="A0A4P6UW23"/>
<dbReference type="InterPro" id="IPR024633">
    <property type="entry name" value="DnaA_N_dom"/>
</dbReference>
<proteinExistence type="predicted"/>
<feature type="coiled-coil region" evidence="1">
    <location>
        <begin position="111"/>
        <end position="138"/>
    </location>
</feature>
<dbReference type="KEGG" id="uth:DKZ56_11410"/>
<evidence type="ECO:0000313" key="4">
    <source>
        <dbReference type="Proteomes" id="UP000291151"/>
    </source>
</evidence>
<dbReference type="InterPro" id="IPR038454">
    <property type="entry name" value="DnaA_N_sf"/>
</dbReference>
<protein>
    <recommendedName>
        <fullName evidence="2">DnaA N-terminal domain-containing protein</fullName>
    </recommendedName>
</protein>
<sequence length="151" mass="18143">MWLERFLAKKGMDIMEFWPKVLERIRWKIPKASYDLYFAKTEGEWSGEVLYVFTDSQFTKECLNHRYKKIIALTVEEMTGKKAEIQIVNKESNELPLIHSKTTYEEIKTFILQQNMMINRLQKKVKELEKKVVFLETRAHHEVTFHKIMKG</sequence>
<keyword evidence="1" id="KW-0175">Coiled coil</keyword>
<organism evidence="3 4">
    <name type="scientific">Ureibacillus thermophilus</name>
    <dbReference type="NCBI Taxonomy" id="367743"/>
    <lineage>
        <taxon>Bacteria</taxon>
        <taxon>Bacillati</taxon>
        <taxon>Bacillota</taxon>
        <taxon>Bacilli</taxon>
        <taxon>Bacillales</taxon>
        <taxon>Caryophanaceae</taxon>
        <taxon>Ureibacillus</taxon>
    </lineage>
</organism>